<gene>
    <name evidence="14" type="ORF">CR165_10975</name>
</gene>
<evidence type="ECO:0000313" key="14">
    <source>
        <dbReference type="EMBL" id="PWC28643.1"/>
    </source>
</evidence>
<proteinExistence type="inferred from homology"/>
<dbReference type="InterPro" id="IPR050741">
    <property type="entry name" value="Acyl-CoA_dehydrogenase"/>
</dbReference>
<dbReference type="OrthoDB" id="5510711at2"/>
<comment type="caution">
    <text evidence="14">The sequence shown here is derived from an EMBL/GenBank/DDBJ whole genome shotgun (WGS) entry which is preliminary data.</text>
</comment>
<comment type="pathway">
    <text evidence="2">Siderophore biosynthesis; mycobactin biosynthesis.</text>
</comment>
<dbReference type="InterPro" id="IPR013786">
    <property type="entry name" value="AcylCoA_DH/ox_N"/>
</dbReference>
<evidence type="ECO:0000256" key="10">
    <source>
        <dbReference type="RuleBase" id="RU362125"/>
    </source>
</evidence>
<dbReference type="SUPFAM" id="SSF56645">
    <property type="entry name" value="Acyl-CoA dehydrogenase NM domain-like"/>
    <property type="match status" value="1"/>
</dbReference>
<reference evidence="15" key="1">
    <citation type="submission" date="2017-10" db="EMBL/GenBank/DDBJ databases">
        <authorList>
            <person name="Toshchakov S.V."/>
            <person name="Goeva M.A."/>
        </authorList>
    </citation>
    <scope>NUCLEOTIDE SEQUENCE [LARGE SCALE GENOMIC DNA]</scope>
    <source>
        <strain evidence="15">JR1/69-1-13</strain>
    </source>
</reference>
<dbReference type="GO" id="GO:0005737">
    <property type="term" value="C:cytoplasm"/>
    <property type="evidence" value="ECO:0007669"/>
    <property type="project" value="TreeGrafter"/>
</dbReference>
<evidence type="ECO:0000259" key="13">
    <source>
        <dbReference type="Pfam" id="PF02771"/>
    </source>
</evidence>
<dbReference type="PANTHER" id="PTHR48083:SF20">
    <property type="entry name" value="LONG-CHAIN SPECIFIC ACYL-COA DEHYDROGENASE, MITOCHONDRIAL"/>
    <property type="match status" value="1"/>
</dbReference>
<evidence type="ECO:0000256" key="6">
    <source>
        <dbReference type="ARBA" id="ARBA00023002"/>
    </source>
</evidence>
<accession>A0A2U1V433</accession>
<dbReference type="PANTHER" id="PTHR48083">
    <property type="entry name" value="MEDIUM-CHAIN SPECIFIC ACYL-COA DEHYDROGENASE, MITOCHONDRIAL-RELATED"/>
    <property type="match status" value="1"/>
</dbReference>
<dbReference type="InterPro" id="IPR037069">
    <property type="entry name" value="AcylCoA_DH/ox_N_sf"/>
</dbReference>
<evidence type="ECO:0000256" key="3">
    <source>
        <dbReference type="ARBA" id="ARBA00009347"/>
    </source>
</evidence>
<comment type="function">
    <text evidence="7">Catalyzes the dehydrogenation at the alpha-beta position of ACP-bound acyl chains. This results in the introduction of a double bond in the lipidic chain, which is further transferred to the epsilon-amino group of lysine residue in the mycobactin core by MbtK.</text>
</comment>
<feature type="domain" description="Acyl-CoA dehydrogenase/oxidase N-terminal" evidence="13">
    <location>
        <begin position="18"/>
        <end position="128"/>
    </location>
</feature>
<evidence type="ECO:0000256" key="2">
    <source>
        <dbReference type="ARBA" id="ARBA00005102"/>
    </source>
</evidence>
<evidence type="ECO:0000256" key="8">
    <source>
        <dbReference type="ARBA" id="ARBA00040394"/>
    </source>
</evidence>
<keyword evidence="5 10" id="KW-0274">FAD</keyword>
<dbReference type="InterPro" id="IPR006089">
    <property type="entry name" value="Acyl-CoA_DH_CS"/>
</dbReference>
<dbReference type="PROSITE" id="PS00073">
    <property type="entry name" value="ACYL_COA_DH_2"/>
    <property type="match status" value="1"/>
</dbReference>
<name>A0A2U1V433_9PROT</name>
<dbReference type="InterPro" id="IPR006091">
    <property type="entry name" value="Acyl-CoA_Oxase/DH_mid-dom"/>
</dbReference>
<dbReference type="Pfam" id="PF00441">
    <property type="entry name" value="Acyl-CoA_dh_1"/>
    <property type="match status" value="1"/>
</dbReference>
<dbReference type="InterPro" id="IPR009075">
    <property type="entry name" value="AcylCo_DH/oxidase_C"/>
</dbReference>
<dbReference type="GO" id="GO:0033539">
    <property type="term" value="P:fatty acid beta-oxidation using acyl-CoA dehydrogenase"/>
    <property type="evidence" value="ECO:0007669"/>
    <property type="project" value="TreeGrafter"/>
</dbReference>
<feature type="domain" description="Acyl-CoA dehydrogenase/oxidase C-terminal" evidence="11">
    <location>
        <begin position="239"/>
        <end position="386"/>
    </location>
</feature>
<keyword evidence="15" id="KW-1185">Reference proteome</keyword>
<protein>
    <recommendedName>
        <fullName evidence="8">Acyl-[acyl-carrier-protein] dehydrogenase MbtN</fullName>
    </recommendedName>
    <alternativeName>
        <fullName evidence="9">Mycobactin synthase protein N</fullName>
    </alternativeName>
</protein>
<dbReference type="FunFam" id="1.10.540.10:FF:000009">
    <property type="entry name" value="Probable acyl-CoA dehydrogenase"/>
    <property type="match status" value="1"/>
</dbReference>
<keyword evidence="4 10" id="KW-0285">Flavoprotein</keyword>
<evidence type="ECO:0000259" key="11">
    <source>
        <dbReference type="Pfam" id="PF00441"/>
    </source>
</evidence>
<comment type="cofactor">
    <cofactor evidence="1 10">
        <name>FAD</name>
        <dbReference type="ChEBI" id="CHEBI:57692"/>
    </cofactor>
</comment>
<evidence type="ECO:0000256" key="9">
    <source>
        <dbReference type="ARBA" id="ARBA00042660"/>
    </source>
</evidence>
<dbReference type="EMBL" id="PDOA01000006">
    <property type="protein sequence ID" value="PWC28643.1"/>
    <property type="molecule type" value="Genomic_DNA"/>
</dbReference>
<evidence type="ECO:0000256" key="5">
    <source>
        <dbReference type="ARBA" id="ARBA00022827"/>
    </source>
</evidence>
<dbReference type="Proteomes" id="UP000245048">
    <property type="component" value="Unassembled WGS sequence"/>
</dbReference>
<dbReference type="InterPro" id="IPR009100">
    <property type="entry name" value="AcylCoA_DH/oxidase_NM_dom_sf"/>
</dbReference>
<dbReference type="Gene3D" id="2.40.110.10">
    <property type="entry name" value="Butyryl-CoA Dehydrogenase, subunit A, domain 2"/>
    <property type="match status" value="1"/>
</dbReference>
<dbReference type="Gene3D" id="1.20.140.10">
    <property type="entry name" value="Butyryl-CoA Dehydrogenase, subunit A, domain 3"/>
    <property type="match status" value="1"/>
</dbReference>
<evidence type="ECO:0000313" key="15">
    <source>
        <dbReference type="Proteomes" id="UP000245048"/>
    </source>
</evidence>
<dbReference type="InterPro" id="IPR036250">
    <property type="entry name" value="AcylCo_DH-like_C"/>
</dbReference>
<comment type="similarity">
    <text evidence="3 10">Belongs to the acyl-CoA dehydrogenase family.</text>
</comment>
<evidence type="ECO:0000256" key="7">
    <source>
        <dbReference type="ARBA" id="ARBA00037085"/>
    </source>
</evidence>
<dbReference type="AlphaFoldDB" id="A0A2U1V433"/>
<evidence type="ECO:0000256" key="1">
    <source>
        <dbReference type="ARBA" id="ARBA00001974"/>
    </source>
</evidence>
<dbReference type="Pfam" id="PF02770">
    <property type="entry name" value="Acyl-CoA_dh_M"/>
    <property type="match status" value="1"/>
</dbReference>
<dbReference type="Pfam" id="PF02771">
    <property type="entry name" value="Acyl-CoA_dh_N"/>
    <property type="match status" value="1"/>
</dbReference>
<dbReference type="SUPFAM" id="SSF47203">
    <property type="entry name" value="Acyl-CoA dehydrogenase C-terminal domain-like"/>
    <property type="match status" value="1"/>
</dbReference>
<dbReference type="GO" id="GO:0050660">
    <property type="term" value="F:flavin adenine dinucleotide binding"/>
    <property type="evidence" value="ECO:0007669"/>
    <property type="project" value="InterPro"/>
</dbReference>
<dbReference type="FunFam" id="2.40.110.10:FF:000002">
    <property type="entry name" value="Acyl-CoA dehydrogenase fadE12"/>
    <property type="match status" value="1"/>
</dbReference>
<evidence type="ECO:0000259" key="12">
    <source>
        <dbReference type="Pfam" id="PF02770"/>
    </source>
</evidence>
<dbReference type="GO" id="GO:0003995">
    <property type="term" value="F:acyl-CoA dehydrogenase activity"/>
    <property type="evidence" value="ECO:0007669"/>
    <property type="project" value="InterPro"/>
</dbReference>
<dbReference type="Gene3D" id="1.10.540.10">
    <property type="entry name" value="Acyl-CoA dehydrogenase/oxidase, N-terminal domain"/>
    <property type="match status" value="1"/>
</dbReference>
<feature type="domain" description="Acyl-CoA oxidase/dehydrogenase middle" evidence="12">
    <location>
        <begin position="132"/>
        <end position="227"/>
    </location>
</feature>
<dbReference type="RefSeq" id="WP_109517038.1">
    <property type="nucleotide sequence ID" value="NZ_JBHSCH010000043.1"/>
</dbReference>
<sequence length="387" mass="42813">MDTQAPHPAAPARTVLGAEHELFRDQVRRFFDRHIVPFHRQWERDQLVPREVWRLAGAQGLLCPTMPEEYGGAGADFGYSAVLIEEIARTNASGVGFPLHSDIVAPYILAYATEARKRDWLPRMARGELIGAIAMTEPGMGSDLKAVRTTARREGEHYVLNGSKTFITNGQNSGLVIVVAKTDPAAGRKGISLICVEEGTPGFSKGRNLEKIGLHAQDTSELFFDEVRVPVENRLGEEGQGFRYLIHNLPQERLIIAIRAAASIEAMLAETVSYARQREAFGGTVFDFQNTRFRLADAKAQATMLRVFVDHCLELHLRGALSVEMGANAKLVASEMQNKLLDEFLQVHGGYGFMSEYAIGRAWADARVARIYGGSSEIMKEIIARTL</sequence>
<organism evidence="14 15">
    <name type="scientific">Teichococcus aestuarii</name>
    <dbReference type="NCBI Taxonomy" id="568898"/>
    <lineage>
        <taxon>Bacteria</taxon>
        <taxon>Pseudomonadati</taxon>
        <taxon>Pseudomonadota</taxon>
        <taxon>Alphaproteobacteria</taxon>
        <taxon>Acetobacterales</taxon>
        <taxon>Roseomonadaceae</taxon>
        <taxon>Roseomonas</taxon>
    </lineage>
</organism>
<evidence type="ECO:0000256" key="4">
    <source>
        <dbReference type="ARBA" id="ARBA00022630"/>
    </source>
</evidence>
<keyword evidence="6 10" id="KW-0560">Oxidoreductase</keyword>
<dbReference type="InterPro" id="IPR046373">
    <property type="entry name" value="Acyl-CoA_Oxase/DH_mid-dom_sf"/>
</dbReference>
<dbReference type="FunFam" id="1.20.140.10:FF:000001">
    <property type="entry name" value="Acyl-CoA dehydrogenase"/>
    <property type="match status" value="1"/>
</dbReference>